<dbReference type="AlphaFoldDB" id="A0AAJ2LYF2"/>
<proteinExistence type="predicted"/>
<evidence type="ECO:0000313" key="4">
    <source>
        <dbReference type="Proteomes" id="UP001183582"/>
    </source>
</evidence>
<accession>A0AAJ2LYF2</accession>
<gene>
    <name evidence="3" type="ORF">KZC50_01125</name>
</gene>
<name>A0AAJ2LYF2_9MICO</name>
<protein>
    <recommendedName>
        <fullName evidence="5">Capsular polysaccharide biosynthesis protein</fullName>
    </recommendedName>
</protein>
<feature type="region of interest" description="Disordered" evidence="1">
    <location>
        <begin position="243"/>
        <end position="326"/>
    </location>
</feature>
<feature type="transmembrane region" description="Helical" evidence="2">
    <location>
        <begin position="15"/>
        <end position="36"/>
    </location>
</feature>
<evidence type="ECO:0000313" key="3">
    <source>
        <dbReference type="EMBL" id="MDS0244209.1"/>
    </source>
</evidence>
<reference evidence="3 4" key="1">
    <citation type="submission" date="2021-06" db="EMBL/GenBank/DDBJ databases">
        <title>Genome-based taxonomic framework of Microbacterium strains isolated from marine environment, the description of four new species and reclassification of four preexisting species.</title>
        <authorList>
            <person name="Lee S.D."/>
            <person name="Kim S.-M."/>
            <person name="Byeon Y.-S."/>
            <person name="Yang H.L."/>
            <person name="Kim I.S."/>
        </authorList>
    </citation>
    <scope>NUCLEOTIDE SEQUENCE [LARGE SCALE GENOMIC DNA]</scope>
    <source>
        <strain evidence="3 4">KACC 20514</strain>
    </source>
</reference>
<dbReference type="EMBL" id="JAHWXH010000001">
    <property type="protein sequence ID" value="MDS0244209.1"/>
    <property type="molecule type" value="Genomic_DNA"/>
</dbReference>
<sequence>MEQPTYVRRLLNQKVLLIIGAVVSIACGLLAGFTVVDGQIQSRVVKTFTAASTVLLTTTDPDILQTEIPGVTETIPTDGSGQPQEIVVREPTPLNLSESAIILAYLASSDEVMDVVSASIGGFEDGDAVTAVRRTTQPAGDERFGGRLTLPIIDITGVSTSADRAELIAAEATIAFNDLVVARQDEWEVPENIRLTLDELNAPTADEGEGSNPAIPVIVVTAGVFLLFIALALLIEAVRDRRRRAADDEDDDDATEGARRTPAPDAGADDDTDEAPARRRDAVPVGTERSGARQTRRRGRAPGASDDGADDIAALIGGDASANDRA</sequence>
<keyword evidence="2" id="KW-0812">Transmembrane</keyword>
<feature type="compositionally biased region" description="Low complexity" evidence="1">
    <location>
        <begin position="301"/>
        <end position="326"/>
    </location>
</feature>
<dbReference type="GeneID" id="301456785"/>
<evidence type="ECO:0008006" key="5">
    <source>
        <dbReference type="Google" id="ProtNLM"/>
    </source>
</evidence>
<evidence type="ECO:0000256" key="2">
    <source>
        <dbReference type="SAM" id="Phobius"/>
    </source>
</evidence>
<dbReference type="Proteomes" id="UP001183582">
    <property type="component" value="Unassembled WGS sequence"/>
</dbReference>
<comment type="caution">
    <text evidence="3">The sequence shown here is derived from an EMBL/GenBank/DDBJ whole genome shotgun (WGS) entry which is preliminary data.</text>
</comment>
<evidence type="ECO:0000256" key="1">
    <source>
        <dbReference type="SAM" id="MobiDB-lite"/>
    </source>
</evidence>
<organism evidence="3 4">
    <name type="scientific">Microbacterium aurantiacum</name>
    <dbReference type="NCBI Taxonomy" id="162393"/>
    <lineage>
        <taxon>Bacteria</taxon>
        <taxon>Bacillati</taxon>
        <taxon>Actinomycetota</taxon>
        <taxon>Actinomycetes</taxon>
        <taxon>Micrococcales</taxon>
        <taxon>Microbacteriaceae</taxon>
        <taxon>Microbacterium</taxon>
    </lineage>
</organism>
<feature type="transmembrane region" description="Helical" evidence="2">
    <location>
        <begin position="214"/>
        <end position="235"/>
    </location>
</feature>
<keyword evidence="2" id="KW-1133">Transmembrane helix</keyword>
<keyword evidence="2" id="KW-0472">Membrane</keyword>
<dbReference type="RefSeq" id="WP_310890298.1">
    <property type="nucleotide sequence ID" value="NZ_BAAAGR010000001.1"/>
</dbReference>